<name>A0A8J3GNW8_9MICO</name>
<reference evidence="3" key="2">
    <citation type="submission" date="2020-09" db="EMBL/GenBank/DDBJ databases">
        <authorList>
            <person name="Sun Q."/>
            <person name="Zhou Y."/>
        </authorList>
    </citation>
    <scope>NUCLEOTIDE SEQUENCE</scope>
    <source>
        <strain evidence="3">CGMCC 1.16548</strain>
    </source>
</reference>
<keyword evidence="3" id="KW-0378">Hydrolase</keyword>
<accession>A0A8J3GNW8</accession>
<dbReference type="InterPro" id="IPR003615">
    <property type="entry name" value="HNH_nuc"/>
</dbReference>
<keyword evidence="3" id="KW-0255">Endonuclease</keyword>
<evidence type="ECO:0000313" key="3">
    <source>
        <dbReference type="EMBL" id="GHF09011.1"/>
    </source>
</evidence>
<proteinExistence type="predicted"/>
<organism evidence="3 4">
    <name type="scientific">Pseudolysinimonas yzui</name>
    <dbReference type="NCBI Taxonomy" id="2708254"/>
    <lineage>
        <taxon>Bacteria</taxon>
        <taxon>Bacillati</taxon>
        <taxon>Actinomycetota</taxon>
        <taxon>Actinomycetes</taxon>
        <taxon>Micrococcales</taxon>
        <taxon>Microbacteriaceae</taxon>
        <taxon>Pseudolysinimonas</taxon>
    </lineage>
</organism>
<dbReference type="Proteomes" id="UP000617531">
    <property type="component" value="Unassembled WGS sequence"/>
</dbReference>
<keyword evidence="4" id="KW-1185">Reference proteome</keyword>
<dbReference type="GO" id="GO:0004519">
    <property type="term" value="F:endonuclease activity"/>
    <property type="evidence" value="ECO:0007669"/>
    <property type="project" value="UniProtKB-KW"/>
</dbReference>
<dbReference type="InterPro" id="IPR003870">
    <property type="entry name" value="DUF222"/>
</dbReference>
<dbReference type="AlphaFoldDB" id="A0A8J3GNW8"/>
<evidence type="ECO:0000313" key="4">
    <source>
        <dbReference type="Proteomes" id="UP000617531"/>
    </source>
</evidence>
<dbReference type="SMART" id="SM00507">
    <property type="entry name" value="HNHc"/>
    <property type="match status" value="1"/>
</dbReference>
<feature type="region of interest" description="Disordered" evidence="1">
    <location>
        <begin position="422"/>
        <end position="445"/>
    </location>
</feature>
<evidence type="ECO:0000259" key="2">
    <source>
        <dbReference type="SMART" id="SM00507"/>
    </source>
</evidence>
<dbReference type="EMBL" id="BNAI01000001">
    <property type="protein sequence ID" value="GHF09011.1"/>
    <property type="molecule type" value="Genomic_DNA"/>
</dbReference>
<dbReference type="Pfam" id="PF02720">
    <property type="entry name" value="DUF222"/>
    <property type="match status" value="1"/>
</dbReference>
<dbReference type="CDD" id="cd00085">
    <property type="entry name" value="HNHc"/>
    <property type="match status" value="1"/>
</dbReference>
<keyword evidence="3" id="KW-0540">Nuclease</keyword>
<feature type="domain" description="HNH nuclease" evidence="2">
    <location>
        <begin position="347"/>
        <end position="399"/>
    </location>
</feature>
<comment type="caution">
    <text evidence="3">The sequence shown here is derived from an EMBL/GenBank/DDBJ whole genome shotgun (WGS) entry which is preliminary data.</text>
</comment>
<protein>
    <submittedName>
        <fullName evidence="3">HNH endonuclease</fullName>
    </submittedName>
</protein>
<reference evidence="3" key="1">
    <citation type="journal article" date="2014" name="Int. J. Syst. Evol. Microbiol.">
        <title>Complete genome sequence of Corynebacterium casei LMG S-19264T (=DSM 44701T), isolated from a smear-ripened cheese.</title>
        <authorList>
            <consortium name="US DOE Joint Genome Institute (JGI-PGF)"/>
            <person name="Walter F."/>
            <person name="Albersmeier A."/>
            <person name="Kalinowski J."/>
            <person name="Ruckert C."/>
        </authorList>
    </citation>
    <scope>NUCLEOTIDE SEQUENCE</scope>
    <source>
        <strain evidence="3">CGMCC 1.16548</strain>
    </source>
</reference>
<sequence length="445" mass="47810">MNWEIGVSLPAVPVIEVPDLSGLARASHQELMVGMRRWAAHVRSAESVVAAFAGEIDRRSSRDAGYEGLAASTGARGPEGLVSSLTGKSVRDARDLVTVGRLLDAPPVWLTDVAAGVASGEVSVGAAAAIVTGLGSPTPELGADDLLDAAQTLVAEAATLPPEKVARLAREMRDELDAAGIADREQALRQKRFLRLTPRPDGMTSIFGLLDPESAALVTDAIDCVTAPRRNGPRFLDDTERARADAIENDPRTTEQLALDALVEMIRIAAAADPGRIFGIRKPAVRVHVDARDLHRREGAGHLEGQTAAVSIATVERHVCADGYVPVIFHPDGPIDVGLTQRLFTTRQRIALAAIWGGCAHPDCDRPPSWCEAHHATEWDNGGPTDIANGILLCRFHHLLTHNMGWNIRPPDRPGGTWLMHPPSRGSGIRKPIELTSKHPLRRKQ</sequence>
<gene>
    <name evidence="3" type="ORF">GCM10011600_07450</name>
</gene>
<evidence type="ECO:0000256" key="1">
    <source>
        <dbReference type="SAM" id="MobiDB-lite"/>
    </source>
</evidence>